<proteinExistence type="predicted"/>
<sequence length="742" mass="81154">MNKITFLIAFFMLNVIAFAQTDGINYQAVIIDNNPQEIPGVDIPDNNLPNKPLEVRFTIEDGAGTLVYQETHLTETDPFGMINLMIGQGEITGQSPSVFDQIYWDNPKQLKVEIDLFDGNGLVLFSNQNLTYIPYVRHREIIATSTLDVDGETNLNNSLSVNNQSPTSLSGTLTVDGETNIESDFFVNNQSTTILSGDLYVFGTAFFTDGVFDNLTVNQHSSLNTLTADGVTNINNAFNVNNANLANLTGNLNVDGRTDLNDDLEVDGLTVLNDNLNVENGAPTHLTGTLQVDDSSSLLGPVLIRAEMPLETDFTYDSYPLKVEGSKNGIAIKVTEVSPGRSHNFVSFWDDNGTVVGRIEGFQTLSGVSRDIILSIIDEPDEDEAEEIEDDDNAPPPGVPGVLLQYFNNDYTLGLLFETIDFVEALINFGINLTACILGIGLAGDCDDVVWATVQSFTQGIQLSAYIAYNEINKGAAFESGGADYAEWLKKYDVNEVLTFGDVVGVKGGEVSKSFANAEQFMVVSQNPMVIGAMPSQEDERNYKEIAFLGQIPVKVIGKVSKGDYILPSGNNDGLAMAVNPNDMKALDYKRIVGVAWEASTGDALFSYINTAVGINSNDMSNVINDMQQVMNQMQNALAEVNPNYKPVLFETGKDEVDAPKINQSQSPTLQAMVSSQSDANKNGIELIKSLFENSKNDIMKLENFPYLEDVLNNPTKDNVEAFNNHYTKVLKKLKAITSERK</sequence>
<dbReference type="Proteomes" id="UP001203687">
    <property type="component" value="Unassembled WGS sequence"/>
</dbReference>
<keyword evidence="3" id="KW-1185">Reference proteome</keyword>
<protein>
    <submittedName>
        <fullName evidence="2">Uncharacterized protein</fullName>
    </submittedName>
</protein>
<dbReference type="Gene3D" id="2.40.300.10">
    <property type="entry name" value="Head decoration protein D"/>
    <property type="match status" value="1"/>
</dbReference>
<evidence type="ECO:0000256" key="1">
    <source>
        <dbReference type="SAM" id="SignalP"/>
    </source>
</evidence>
<comment type="caution">
    <text evidence="2">The sequence shown here is derived from an EMBL/GenBank/DDBJ whole genome shotgun (WGS) entry which is preliminary data.</text>
</comment>
<keyword evidence="1" id="KW-0732">Signal</keyword>
<feature type="chain" id="PRO_5047489558" evidence="1">
    <location>
        <begin position="20"/>
        <end position="742"/>
    </location>
</feature>
<accession>A0ABT0H718</accession>
<organism evidence="2 3">
    <name type="scientific">Psychroserpens algicola</name>
    <dbReference type="NCBI Taxonomy" id="1719034"/>
    <lineage>
        <taxon>Bacteria</taxon>
        <taxon>Pseudomonadati</taxon>
        <taxon>Bacteroidota</taxon>
        <taxon>Flavobacteriia</taxon>
        <taxon>Flavobacteriales</taxon>
        <taxon>Flavobacteriaceae</taxon>
        <taxon>Psychroserpens</taxon>
    </lineage>
</organism>
<reference evidence="2" key="1">
    <citation type="submission" date="2022-04" db="EMBL/GenBank/DDBJ databases">
        <authorList>
            <person name="Ren T."/>
        </authorList>
    </citation>
    <scope>NUCLEOTIDE SEQUENCE</scope>
    <source>
        <strain evidence="2">F63249</strain>
    </source>
</reference>
<dbReference type="EMBL" id="JALPQF010000002">
    <property type="protein sequence ID" value="MCK8479620.1"/>
    <property type="molecule type" value="Genomic_DNA"/>
</dbReference>
<gene>
    <name evidence="2" type="ORF">MUY34_03250</name>
</gene>
<feature type="signal peptide" evidence="1">
    <location>
        <begin position="1"/>
        <end position="19"/>
    </location>
</feature>
<evidence type="ECO:0000313" key="2">
    <source>
        <dbReference type="EMBL" id="MCK8479620.1"/>
    </source>
</evidence>
<dbReference type="RefSeq" id="WP_248411901.1">
    <property type="nucleotide sequence ID" value="NZ_JALPQF010000002.1"/>
</dbReference>
<name>A0ABT0H718_9FLAO</name>
<evidence type="ECO:0000313" key="3">
    <source>
        <dbReference type="Proteomes" id="UP001203687"/>
    </source>
</evidence>